<name>A0A081DG74_NONUL</name>
<dbReference type="Proteomes" id="UP000028980">
    <property type="component" value="Unassembled WGS sequence"/>
</dbReference>
<dbReference type="AlphaFoldDB" id="A0A081DG74"/>
<evidence type="ECO:0000313" key="2">
    <source>
        <dbReference type="Proteomes" id="UP000028980"/>
    </source>
</evidence>
<gene>
    <name evidence="1" type="ORF">JCM19296_3529</name>
</gene>
<protein>
    <submittedName>
        <fullName evidence="1">Uncharacterized protein</fullName>
    </submittedName>
</protein>
<comment type="caution">
    <text evidence="1">The sequence shown here is derived from an EMBL/GenBank/DDBJ whole genome shotgun (WGS) entry which is preliminary data.</text>
</comment>
<dbReference type="EMBL" id="BBLG01000015">
    <property type="protein sequence ID" value="GAK77920.1"/>
    <property type="molecule type" value="Genomic_DNA"/>
</dbReference>
<organism evidence="1 2">
    <name type="scientific">Nonlabens ulvanivorans</name>
    <name type="common">Persicivirga ulvanivorans</name>
    <dbReference type="NCBI Taxonomy" id="906888"/>
    <lineage>
        <taxon>Bacteria</taxon>
        <taxon>Pseudomonadati</taxon>
        <taxon>Bacteroidota</taxon>
        <taxon>Flavobacteriia</taxon>
        <taxon>Flavobacteriales</taxon>
        <taxon>Flavobacteriaceae</taxon>
        <taxon>Nonlabens</taxon>
    </lineage>
</organism>
<proteinExistence type="predicted"/>
<accession>A0A081DG74</accession>
<reference evidence="1 2" key="1">
    <citation type="journal article" date="2014" name="Genome Announc.">
        <title>Draft Genome Sequences of Marine Flavobacterium Nonlabens Strains NR17, NR24, NR27, NR32, NR33, and Ara13.</title>
        <authorList>
            <person name="Nakanishi M."/>
            <person name="Meirelles P."/>
            <person name="Suzuki R."/>
            <person name="Takatani N."/>
            <person name="Mino S."/>
            <person name="Suda W."/>
            <person name="Oshima K."/>
            <person name="Hattori M."/>
            <person name="Ohkuma M."/>
            <person name="Hosokawa M."/>
            <person name="Miyashita K."/>
            <person name="Thompson F.L."/>
            <person name="Niwa A."/>
            <person name="Sawabe T."/>
            <person name="Sawabe T."/>
        </authorList>
    </citation>
    <scope>NUCLEOTIDE SEQUENCE [LARGE SCALE GENOMIC DNA]</scope>
    <source>
        <strain evidence="2">JCM19296</strain>
    </source>
</reference>
<sequence>MILEQEVYGSLLSVPKAESCLKQYNLEIDLSKSTAVVYNTLEIKLTEGQEYIEIHIPHIAFNNGMKKGAYSNDGWTRYRSNDFEQFSWKINGRELTSQYEFTVHDSLVNLRNKYLKIDSLQNLNSSSRVDRKQLEEFNQFELSEEFDNKVLSGLYPWYILKIKNEFSNTNTATSTFELTYELELGPTVQNKRENYFHFKFNEPEKELKTPIHVDIKLNKLPTRKINSQIPDVLIYDKDKKILSAIIDANITAHSQNLLLFIR</sequence>
<evidence type="ECO:0000313" key="1">
    <source>
        <dbReference type="EMBL" id="GAK77920.1"/>
    </source>
</evidence>